<protein>
    <submittedName>
        <fullName evidence="2">Uncharacterized protein</fullName>
    </submittedName>
</protein>
<accession>A0AAE0W9Y0</accession>
<evidence type="ECO:0000313" key="3">
    <source>
        <dbReference type="Proteomes" id="UP001195483"/>
    </source>
</evidence>
<dbReference type="Proteomes" id="UP001195483">
    <property type="component" value="Unassembled WGS sequence"/>
</dbReference>
<organism evidence="2 3">
    <name type="scientific">Potamilus streckersoni</name>
    <dbReference type="NCBI Taxonomy" id="2493646"/>
    <lineage>
        <taxon>Eukaryota</taxon>
        <taxon>Metazoa</taxon>
        <taxon>Spiralia</taxon>
        <taxon>Lophotrochozoa</taxon>
        <taxon>Mollusca</taxon>
        <taxon>Bivalvia</taxon>
        <taxon>Autobranchia</taxon>
        <taxon>Heteroconchia</taxon>
        <taxon>Palaeoheterodonta</taxon>
        <taxon>Unionida</taxon>
        <taxon>Unionoidea</taxon>
        <taxon>Unionidae</taxon>
        <taxon>Ambleminae</taxon>
        <taxon>Lampsilini</taxon>
        <taxon>Potamilus</taxon>
    </lineage>
</organism>
<feature type="compositionally biased region" description="Polar residues" evidence="1">
    <location>
        <begin position="379"/>
        <end position="394"/>
    </location>
</feature>
<dbReference type="AlphaFoldDB" id="A0AAE0W9Y0"/>
<sequence length="533" mass="63030">MFRQVKRTVTLGLQSGAETQGIDPDRKEIVPRAALINSEHFYPNIIILNEDSNKMDTSEYSNSWSNSKDKQSWNSGTFTESFSPYKHLDEWSDDSGCSSMSNAENTQCDWPHVCNAVYFDAEQPKHLLAAERRRRYASKNKSTSVYDEIIDCNALRRRIVVKLSYKDVSKNKRNTQQSHKVSRKFEYNWQKYSRRKIKRRTIFLYSSLDDLSSEPRHHTYYECKRYQGTNERTGKREQHNRMYVHEYISGICVDRCLRHAYCLPDRCVRCHLRSREKLCSYSPIAKRLSKRSLQLYKSSSSFENDYEPYNSASMKRRSYQKIAQHSGEFLDVRRRRIDIWKVRHPASLYIPISRHHGNKKKDFKAETVYSHLKSKHETSLSLDNRPSADSNCTEFSGVRSEPRCPESTMQKQFQRTSIKLKMLKRQQAYNKTSKDSDIHISEDEHKSEEIDPSLSRERSITIKPDLEYFKKKNEIFSEVEEEKFRHIVETSLEGKVQKYINRENRPINIFLPNSKEQEYCANIEEIELKETNV</sequence>
<reference evidence="2" key="2">
    <citation type="journal article" date="2021" name="Genome Biol. Evol.">
        <title>Developing a high-quality reference genome for a parasitic bivalve with doubly uniparental inheritance (Bivalvia: Unionida).</title>
        <authorList>
            <person name="Smith C.H."/>
        </authorList>
    </citation>
    <scope>NUCLEOTIDE SEQUENCE</scope>
    <source>
        <strain evidence="2">CHS0354</strain>
        <tissue evidence="2">Mantle</tissue>
    </source>
</reference>
<reference evidence="2" key="1">
    <citation type="journal article" date="2021" name="Genome Biol. Evol.">
        <title>A High-Quality Reference Genome for a Parasitic Bivalve with Doubly Uniparental Inheritance (Bivalvia: Unionida).</title>
        <authorList>
            <person name="Smith C.H."/>
        </authorList>
    </citation>
    <scope>NUCLEOTIDE SEQUENCE</scope>
    <source>
        <strain evidence="2">CHS0354</strain>
    </source>
</reference>
<reference evidence="2" key="3">
    <citation type="submission" date="2023-05" db="EMBL/GenBank/DDBJ databases">
        <authorList>
            <person name="Smith C.H."/>
        </authorList>
    </citation>
    <scope>NUCLEOTIDE SEQUENCE</scope>
    <source>
        <strain evidence="2">CHS0354</strain>
        <tissue evidence="2">Mantle</tissue>
    </source>
</reference>
<keyword evidence="3" id="KW-1185">Reference proteome</keyword>
<evidence type="ECO:0000313" key="2">
    <source>
        <dbReference type="EMBL" id="KAK3605685.1"/>
    </source>
</evidence>
<proteinExistence type="predicted"/>
<comment type="caution">
    <text evidence="2">The sequence shown here is derived from an EMBL/GenBank/DDBJ whole genome shotgun (WGS) entry which is preliminary data.</text>
</comment>
<gene>
    <name evidence="2" type="ORF">CHS0354_013482</name>
</gene>
<dbReference type="EMBL" id="JAEAOA010000820">
    <property type="protein sequence ID" value="KAK3605685.1"/>
    <property type="molecule type" value="Genomic_DNA"/>
</dbReference>
<name>A0AAE0W9Y0_9BIVA</name>
<evidence type="ECO:0000256" key="1">
    <source>
        <dbReference type="SAM" id="MobiDB-lite"/>
    </source>
</evidence>
<feature type="region of interest" description="Disordered" evidence="1">
    <location>
        <begin position="379"/>
        <end position="412"/>
    </location>
</feature>
<feature type="compositionally biased region" description="Basic and acidic residues" evidence="1">
    <location>
        <begin position="432"/>
        <end position="455"/>
    </location>
</feature>
<feature type="region of interest" description="Disordered" evidence="1">
    <location>
        <begin position="431"/>
        <end position="455"/>
    </location>
</feature>